<evidence type="ECO:0008006" key="2">
    <source>
        <dbReference type="Google" id="ProtNLM"/>
    </source>
</evidence>
<dbReference type="SUPFAM" id="SSF56784">
    <property type="entry name" value="HAD-like"/>
    <property type="match status" value="1"/>
</dbReference>
<protein>
    <recommendedName>
        <fullName evidence="2">HAD family phosphatase</fullName>
    </recommendedName>
</protein>
<dbReference type="NCBIfam" id="TIGR01509">
    <property type="entry name" value="HAD-SF-IA-v3"/>
    <property type="match status" value="1"/>
</dbReference>
<gene>
    <name evidence="1" type="ORF">MNBD_PLANCTO03-176</name>
</gene>
<sequence>MKPNSIRMVCFDAGGVLVRICRSWEEGCRVAGIEYRWSEVVQAGEAERVAISNAYQRGEIACSEFFEQMATTAGGLYAADDIRVVHDAWILGEYPGVRELIDRLNGTDELVTGLLSNTSARHWEGLWMQGSPGGSAVGRIEHPHASHLLGLLKPGVEIYRAFEQETGYTGSEILFFDDLPENVAAARAAGWRAEVIDFAGDTARQIAGHLAACGVGGQE</sequence>
<dbReference type="InterPro" id="IPR036412">
    <property type="entry name" value="HAD-like_sf"/>
</dbReference>
<reference evidence="1" key="1">
    <citation type="submission" date="2018-06" db="EMBL/GenBank/DDBJ databases">
        <authorList>
            <person name="Zhirakovskaya E."/>
        </authorList>
    </citation>
    <scope>NUCLEOTIDE SEQUENCE</scope>
</reference>
<accession>A0A3B1DDB0</accession>
<dbReference type="InterPro" id="IPR006439">
    <property type="entry name" value="HAD-SF_hydro_IA"/>
</dbReference>
<dbReference type="InterPro" id="IPR023198">
    <property type="entry name" value="PGP-like_dom2"/>
</dbReference>
<dbReference type="Pfam" id="PF00702">
    <property type="entry name" value="Hydrolase"/>
    <property type="match status" value="1"/>
</dbReference>
<dbReference type="PANTHER" id="PTHR43611:SF3">
    <property type="entry name" value="FLAVIN MONONUCLEOTIDE HYDROLASE 1, CHLOROPLATIC"/>
    <property type="match status" value="1"/>
</dbReference>
<dbReference type="Gene3D" id="1.10.150.240">
    <property type="entry name" value="Putative phosphatase, domain 2"/>
    <property type="match status" value="1"/>
</dbReference>
<dbReference type="InterPro" id="IPR023214">
    <property type="entry name" value="HAD_sf"/>
</dbReference>
<dbReference type="Gene3D" id="3.40.50.1000">
    <property type="entry name" value="HAD superfamily/HAD-like"/>
    <property type="match status" value="1"/>
</dbReference>
<dbReference type="EMBL" id="UOGK01000448">
    <property type="protein sequence ID" value="VAX40816.1"/>
    <property type="molecule type" value="Genomic_DNA"/>
</dbReference>
<dbReference type="PANTHER" id="PTHR43611">
    <property type="entry name" value="ALPHA-D-GLUCOSE 1-PHOSPHATE PHOSPHATASE"/>
    <property type="match status" value="1"/>
</dbReference>
<proteinExistence type="predicted"/>
<dbReference type="AlphaFoldDB" id="A0A3B1DDB0"/>
<organism evidence="1">
    <name type="scientific">hydrothermal vent metagenome</name>
    <dbReference type="NCBI Taxonomy" id="652676"/>
    <lineage>
        <taxon>unclassified sequences</taxon>
        <taxon>metagenomes</taxon>
        <taxon>ecological metagenomes</taxon>
    </lineage>
</organism>
<name>A0A3B1DDB0_9ZZZZ</name>
<evidence type="ECO:0000313" key="1">
    <source>
        <dbReference type="EMBL" id="VAX40816.1"/>
    </source>
</evidence>